<keyword evidence="1" id="KW-0472">Membrane</keyword>
<evidence type="ECO:0000313" key="2">
    <source>
        <dbReference type="EMBL" id="ACL42184.1"/>
    </source>
</evidence>
<reference evidence="2" key="1">
    <citation type="submission" date="2009-01" db="EMBL/GenBank/DDBJ databases">
        <title>Complete sequence of plasmid1 of Arthrobacter chlorophenolicus A6.</title>
        <authorList>
            <consortium name="US DOE Joint Genome Institute"/>
            <person name="Lucas S."/>
            <person name="Copeland A."/>
            <person name="Lapidus A."/>
            <person name="Glavina del Rio T."/>
            <person name="Tice H."/>
            <person name="Bruce D."/>
            <person name="Goodwin L."/>
            <person name="Pitluck S."/>
            <person name="Goltsman E."/>
            <person name="Clum A."/>
            <person name="Larimer F."/>
            <person name="Land M."/>
            <person name="Hauser L."/>
            <person name="Kyrpides N."/>
            <person name="Mikhailova N."/>
            <person name="Jansson J."/>
            <person name="Richardson P."/>
        </authorList>
    </citation>
    <scope>NUCLEOTIDE SEQUENCE [LARGE SCALE GENOMIC DNA]</scope>
    <source>
        <strain evidence="2">A6</strain>
        <plasmid evidence="2">pACHL01</plasmid>
    </source>
</reference>
<geneLocation type="plasmid" evidence="2 3">
    <name>pACHL01</name>
</geneLocation>
<gene>
    <name evidence="2" type="ordered locus">Achl_4233</name>
</gene>
<dbReference type="AlphaFoldDB" id="B8HID7"/>
<sequence length="56" mass="6301">MFQGMSEKKIKDRVLDSTAKDKKEIDDWMASASGGKILGAIVVLLGIWLVVRMFWS</sequence>
<evidence type="ECO:0000256" key="1">
    <source>
        <dbReference type="SAM" id="Phobius"/>
    </source>
</evidence>
<feature type="transmembrane region" description="Helical" evidence="1">
    <location>
        <begin position="37"/>
        <end position="55"/>
    </location>
</feature>
<keyword evidence="1" id="KW-1133">Transmembrane helix</keyword>
<name>B8HID7_PSECP</name>
<proteinExistence type="predicted"/>
<keyword evidence="1" id="KW-0812">Transmembrane</keyword>
<protein>
    <submittedName>
        <fullName evidence="2">Uncharacterized protein</fullName>
    </submittedName>
</protein>
<evidence type="ECO:0000313" key="3">
    <source>
        <dbReference type="Proteomes" id="UP000002505"/>
    </source>
</evidence>
<keyword evidence="3" id="KW-1185">Reference proteome</keyword>
<keyword evidence="2" id="KW-0614">Plasmid</keyword>
<dbReference type="KEGG" id="ach:Achl_4233"/>
<dbReference type="Proteomes" id="UP000002505">
    <property type="component" value="Plasmid pACHL01"/>
</dbReference>
<organism evidence="2 3">
    <name type="scientific">Pseudarthrobacter chlorophenolicus (strain ATCC 700700 / DSM 12829 / CIP 107037 / JCM 12360 / KCTC 9906 / NCIMB 13794 / A6)</name>
    <name type="common">Arthrobacter chlorophenolicus</name>
    <dbReference type="NCBI Taxonomy" id="452863"/>
    <lineage>
        <taxon>Bacteria</taxon>
        <taxon>Bacillati</taxon>
        <taxon>Actinomycetota</taxon>
        <taxon>Actinomycetes</taxon>
        <taxon>Micrococcales</taxon>
        <taxon>Micrococcaceae</taxon>
        <taxon>Pseudarthrobacter</taxon>
    </lineage>
</organism>
<dbReference type="EMBL" id="CP001342">
    <property type="protein sequence ID" value="ACL42184.1"/>
    <property type="molecule type" value="Genomic_DNA"/>
</dbReference>
<accession>B8HID7</accession>
<dbReference type="HOGENOM" id="CLU_3004012_0_0_11"/>